<dbReference type="Pfam" id="PF02563">
    <property type="entry name" value="Poly_export"/>
    <property type="match status" value="1"/>
</dbReference>
<feature type="region of interest" description="Disordered" evidence="15">
    <location>
        <begin position="209"/>
        <end position="230"/>
    </location>
</feature>
<reference evidence="21" key="1">
    <citation type="submission" date="2016-10" db="EMBL/GenBank/DDBJ databases">
        <authorList>
            <person name="Varghese N."/>
        </authorList>
    </citation>
    <scope>NUCLEOTIDE SEQUENCE [LARGE SCALE GENOMIC DNA]</scope>
    <source>
        <strain evidence="21">HL 19</strain>
    </source>
</reference>
<evidence type="ECO:0000256" key="10">
    <source>
        <dbReference type="ARBA" id="ARBA00023114"/>
    </source>
</evidence>
<keyword evidence="6" id="KW-0812">Transmembrane</keyword>
<dbReference type="Gene3D" id="3.10.560.10">
    <property type="entry name" value="Outer membrane lipoprotein wza domain like"/>
    <property type="match status" value="2"/>
</dbReference>
<dbReference type="Gene3D" id="3.30.1950.10">
    <property type="entry name" value="wza like domain"/>
    <property type="match status" value="1"/>
</dbReference>
<comment type="similarity">
    <text evidence="2">Belongs to the BexD/CtrA/VexA family.</text>
</comment>
<evidence type="ECO:0000256" key="15">
    <source>
        <dbReference type="SAM" id="MobiDB-lite"/>
    </source>
</evidence>
<evidence type="ECO:0000256" key="8">
    <source>
        <dbReference type="ARBA" id="ARBA00023047"/>
    </source>
</evidence>
<keyword evidence="7 16" id="KW-0732">Signal</keyword>
<evidence type="ECO:0000256" key="12">
    <source>
        <dbReference type="ARBA" id="ARBA00023139"/>
    </source>
</evidence>
<evidence type="ECO:0000259" key="17">
    <source>
        <dbReference type="Pfam" id="PF02563"/>
    </source>
</evidence>
<feature type="domain" description="Outer-membrane lipoprotein Wza C-terminal" evidence="18">
    <location>
        <begin position="373"/>
        <end position="393"/>
    </location>
</feature>
<dbReference type="PANTHER" id="PTHR33619:SF3">
    <property type="entry name" value="POLYSACCHARIDE EXPORT PROTEIN GFCE-RELATED"/>
    <property type="match status" value="1"/>
</dbReference>
<evidence type="ECO:0000256" key="2">
    <source>
        <dbReference type="ARBA" id="ARBA00009450"/>
    </source>
</evidence>
<sequence>MTQTTRTPIARLALALMPLLISGCAYTTGIQSVAQDESQWYGEGGPEGEGGAPPEIIPINPETLLEMRRKQVQEGDDGERTFQERMEEYQYRVGPDDVLNIVVWNHPELSNPMGQFQDIEQMGQQVSKDGTIFFPFVGEVRVAGRTTGEIRETIAEGLAPYIESPQVGVRVVAFRSKKVYVTGKVNEPGIQPITNVPLTVMDAINQAGGMQTAGQGGGGSGGGGGSQSYGADQRTAILTRDGQQHRIDLLELYSTGEGNRLLRDGDVLYVPDNSDNKVFVLGEFNEQSSVLMHQGEMTLAEAVAQAKGFDSEAAYAYGLYVIRGVPQETEEGGAPRIKPKVFHLDARAAASMVLADQFQLQPRDVVYVATSGLVRWNRLIGQILPTVRAAYQLRILSEGFDIE</sequence>
<evidence type="ECO:0000256" key="7">
    <source>
        <dbReference type="ARBA" id="ARBA00022729"/>
    </source>
</evidence>
<dbReference type="PANTHER" id="PTHR33619">
    <property type="entry name" value="POLYSACCHARIDE EXPORT PROTEIN GFCE-RELATED"/>
    <property type="match status" value="1"/>
</dbReference>
<evidence type="ECO:0000256" key="1">
    <source>
        <dbReference type="ARBA" id="ARBA00004571"/>
    </source>
</evidence>
<accession>A0A1G5C6H0</accession>
<dbReference type="GO" id="GO:0046930">
    <property type="term" value="C:pore complex"/>
    <property type="evidence" value="ECO:0007669"/>
    <property type="project" value="UniProtKB-KW"/>
</dbReference>
<dbReference type="Pfam" id="PF22461">
    <property type="entry name" value="SLBB_2"/>
    <property type="match status" value="2"/>
</dbReference>
<dbReference type="InterPro" id="IPR040716">
    <property type="entry name" value="Wza_C"/>
</dbReference>
<dbReference type="PROSITE" id="PS51257">
    <property type="entry name" value="PROKAR_LIPOPROTEIN"/>
    <property type="match status" value="1"/>
</dbReference>
<dbReference type="GO" id="GO:0015288">
    <property type="term" value="F:porin activity"/>
    <property type="evidence" value="ECO:0007669"/>
    <property type="project" value="UniProtKB-KW"/>
</dbReference>
<keyword evidence="14" id="KW-0449">Lipoprotein</keyword>
<keyword evidence="5" id="KW-0762">Sugar transport</keyword>
<evidence type="ECO:0000256" key="3">
    <source>
        <dbReference type="ARBA" id="ARBA00022448"/>
    </source>
</evidence>
<dbReference type="OrthoDB" id="9808421at2"/>
<dbReference type="GO" id="GO:0006811">
    <property type="term" value="P:monoatomic ion transport"/>
    <property type="evidence" value="ECO:0007669"/>
    <property type="project" value="UniProtKB-KW"/>
</dbReference>
<evidence type="ECO:0000256" key="13">
    <source>
        <dbReference type="ARBA" id="ARBA00023237"/>
    </source>
</evidence>
<evidence type="ECO:0000313" key="21">
    <source>
        <dbReference type="Proteomes" id="UP000183104"/>
    </source>
</evidence>
<feature type="domain" description="SLBB" evidence="19">
    <location>
        <begin position="177"/>
        <end position="213"/>
    </location>
</feature>
<protein>
    <submittedName>
        <fullName evidence="20">Polysaccharide export outer membrane protein</fullName>
    </submittedName>
</protein>
<dbReference type="InterPro" id="IPR003715">
    <property type="entry name" value="Poly_export_N"/>
</dbReference>
<evidence type="ECO:0000256" key="9">
    <source>
        <dbReference type="ARBA" id="ARBA00023065"/>
    </source>
</evidence>
<dbReference type="EMBL" id="FMUN01000002">
    <property type="protein sequence ID" value="SCX97931.1"/>
    <property type="molecule type" value="Genomic_DNA"/>
</dbReference>
<keyword evidence="21" id="KW-1185">Reference proteome</keyword>
<dbReference type="STRING" id="381306.AN478_10590"/>
<evidence type="ECO:0000259" key="18">
    <source>
        <dbReference type="Pfam" id="PF18412"/>
    </source>
</evidence>
<evidence type="ECO:0000256" key="6">
    <source>
        <dbReference type="ARBA" id="ARBA00022692"/>
    </source>
</evidence>
<evidence type="ECO:0000256" key="14">
    <source>
        <dbReference type="ARBA" id="ARBA00023288"/>
    </source>
</evidence>
<keyword evidence="12" id="KW-0564">Palmitate</keyword>
<keyword evidence="8" id="KW-0625">Polysaccharide transport</keyword>
<evidence type="ECO:0000256" key="4">
    <source>
        <dbReference type="ARBA" id="ARBA00022452"/>
    </source>
</evidence>
<gene>
    <name evidence="20" type="ORF">SAMN05661077_0916</name>
</gene>
<feature type="signal peptide" evidence="16">
    <location>
        <begin position="1"/>
        <end position="27"/>
    </location>
</feature>
<dbReference type="Gene3D" id="1.20.5.70">
    <property type="match status" value="1"/>
</dbReference>
<dbReference type="InterPro" id="IPR049712">
    <property type="entry name" value="Poly_export"/>
</dbReference>
<feature type="compositionally biased region" description="Gly residues" evidence="15">
    <location>
        <begin position="214"/>
        <end position="227"/>
    </location>
</feature>
<evidence type="ECO:0000256" key="11">
    <source>
        <dbReference type="ARBA" id="ARBA00023136"/>
    </source>
</evidence>
<evidence type="ECO:0000256" key="5">
    <source>
        <dbReference type="ARBA" id="ARBA00022597"/>
    </source>
</evidence>
<evidence type="ECO:0000256" key="16">
    <source>
        <dbReference type="SAM" id="SignalP"/>
    </source>
</evidence>
<comment type="subcellular location">
    <subcellularLocation>
        <location evidence="1">Cell outer membrane</location>
        <topology evidence="1">Multi-pass membrane protein</topology>
    </subcellularLocation>
</comment>
<dbReference type="GO" id="GO:0015159">
    <property type="term" value="F:polysaccharide transmembrane transporter activity"/>
    <property type="evidence" value="ECO:0007669"/>
    <property type="project" value="InterPro"/>
</dbReference>
<feature type="chain" id="PRO_5010165057" evidence="16">
    <location>
        <begin position="28"/>
        <end position="403"/>
    </location>
</feature>
<feature type="domain" description="SLBB" evidence="19">
    <location>
        <begin position="277"/>
        <end position="368"/>
    </location>
</feature>
<dbReference type="Pfam" id="PF18412">
    <property type="entry name" value="Wza_C"/>
    <property type="match status" value="1"/>
</dbReference>
<dbReference type="AlphaFoldDB" id="A0A1G5C6H0"/>
<feature type="domain" description="Polysaccharide export protein N-terminal" evidence="17">
    <location>
        <begin position="87"/>
        <end position="171"/>
    </location>
</feature>
<organism evidence="20 21">
    <name type="scientific">Thiohalorhabdus denitrificans</name>
    <dbReference type="NCBI Taxonomy" id="381306"/>
    <lineage>
        <taxon>Bacteria</taxon>
        <taxon>Pseudomonadati</taxon>
        <taxon>Pseudomonadota</taxon>
        <taxon>Gammaproteobacteria</taxon>
        <taxon>Thiohalorhabdales</taxon>
        <taxon>Thiohalorhabdaceae</taxon>
        <taxon>Thiohalorhabdus</taxon>
    </lineage>
</organism>
<keyword evidence="13" id="KW-0998">Cell outer membrane</keyword>
<dbReference type="RefSeq" id="WP_054966576.1">
    <property type="nucleotide sequence ID" value="NZ_FMUN01000002.1"/>
</dbReference>
<keyword evidence="4" id="KW-1134">Transmembrane beta strand</keyword>
<keyword evidence="11" id="KW-0472">Membrane</keyword>
<evidence type="ECO:0000313" key="20">
    <source>
        <dbReference type="EMBL" id="SCX97931.1"/>
    </source>
</evidence>
<dbReference type="GO" id="GO:0009279">
    <property type="term" value="C:cell outer membrane"/>
    <property type="evidence" value="ECO:0007669"/>
    <property type="project" value="UniProtKB-SubCell"/>
</dbReference>
<keyword evidence="10" id="KW-0626">Porin</keyword>
<dbReference type="Proteomes" id="UP000183104">
    <property type="component" value="Unassembled WGS sequence"/>
</dbReference>
<dbReference type="InterPro" id="IPR054765">
    <property type="entry name" value="SLBB_dom"/>
</dbReference>
<keyword evidence="3" id="KW-0813">Transport</keyword>
<evidence type="ECO:0000259" key="19">
    <source>
        <dbReference type="Pfam" id="PF22461"/>
    </source>
</evidence>
<name>A0A1G5C6H0_9GAMM</name>
<keyword evidence="9" id="KW-0406">Ion transport</keyword>
<proteinExistence type="inferred from homology"/>